<evidence type="ECO:0000313" key="5">
    <source>
        <dbReference type="Proteomes" id="UP001595904"/>
    </source>
</evidence>
<dbReference type="InterPro" id="IPR051799">
    <property type="entry name" value="NADH_flavin_oxidoreductase"/>
</dbReference>
<proteinExistence type="predicted"/>
<evidence type="ECO:0000313" key="4">
    <source>
        <dbReference type="EMBL" id="MFC4312649.1"/>
    </source>
</evidence>
<evidence type="ECO:0000256" key="2">
    <source>
        <dbReference type="ARBA" id="ARBA00023002"/>
    </source>
</evidence>
<protein>
    <submittedName>
        <fullName evidence="4">NADH:flavin oxidoreductase</fullName>
    </submittedName>
</protein>
<dbReference type="InterPro" id="IPR013785">
    <property type="entry name" value="Aldolase_TIM"/>
</dbReference>
<keyword evidence="2" id="KW-0560">Oxidoreductase</keyword>
<evidence type="ECO:0000256" key="1">
    <source>
        <dbReference type="ARBA" id="ARBA00022630"/>
    </source>
</evidence>
<dbReference type="EMBL" id="JBHSDU010000014">
    <property type="protein sequence ID" value="MFC4312649.1"/>
    <property type="molecule type" value="Genomic_DNA"/>
</dbReference>
<evidence type="ECO:0000259" key="3">
    <source>
        <dbReference type="Pfam" id="PF00724"/>
    </source>
</evidence>
<dbReference type="Proteomes" id="UP001595904">
    <property type="component" value="Unassembled WGS sequence"/>
</dbReference>
<name>A0ABV8SYI3_9GAMM</name>
<keyword evidence="1" id="KW-0285">Flavoprotein</keyword>
<keyword evidence="5" id="KW-1185">Reference proteome</keyword>
<dbReference type="InterPro" id="IPR001155">
    <property type="entry name" value="OxRdtase_FMN_N"/>
</dbReference>
<organism evidence="4 5">
    <name type="scientific">Steroidobacter flavus</name>
    <dbReference type="NCBI Taxonomy" id="1842136"/>
    <lineage>
        <taxon>Bacteria</taxon>
        <taxon>Pseudomonadati</taxon>
        <taxon>Pseudomonadota</taxon>
        <taxon>Gammaproteobacteria</taxon>
        <taxon>Steroidobacterales</taxon>
        <taxon>Steroidobacteraceae</taxon>
        <taxon>Steroidobacter</taxon>
    </lineage>
</organism>
<reference evidence="5" key="1">
    <citation type="journal article" date="2019" name="Int. J. Syst. Evol. Microbiol.">
        <title>The Global Catalogue of Microorganisms (GCM) 10K type strain sequencing project: providing services to taxonomists for standard genome sequencing and annotation.</title>
        <authorList>
            <consortium name="The Broad Institute Genomics Platform"/>
            <consortium name="The Broad Institute Genome Sequencing Center for Infectious Disease"/>
            <person name="Wu L."/>
            <person name="Ma J."/>
        </authorList>
    </citation>
    <scope>NUCLEOTIDE SEQUENCE [LARGE SCALE GENOMIC DNA]</scope>
    <source>
        <strain evidence="5">CGMCC 1.10759</strain>
    </source>
</reference>
<dbReference type="Pfam" id="PF00724">
    <property type="entry name" value="Oxidored_FMN"/>
    <property type="match status" value="1"/>
</dbReference>
<accession>A0ABV8SYI3</accession>
<dbReference type="RefSeq" id="WP_380602231.1">
    <property type="nucleotide sequence ID" value="NZ_JBHSDU010000014.1"/>
</dbReference>
<gene>
    <name evidence="4" type="ORF">ACFPN2_26430</name>
</gene>
<dbReference type="SUPFAM" id="SSF51395">
    <property type="entry name" value="FMN-linked oxidoreductases"/>
    <property type="match status" value="1"/>
</dbReference>
<dbReference type="PANTHER" id="PTHR43656">
    <property type="entry name" value="BINDING OXIDOREDUCTASE, PUTATIVE (AFU_ORTHOLOGUE AFUA_2G08260)-RELATED"/>
    <property type="match status" value="1"/>
</dbReference>
<sequence length="371" mass="41238">MSRPVDALFQPFTLNGLRLPNRIVMAPMTRWHSPEGVPGADVAAYYRRRAANDCGLIITEGTTVDHPVASYSVRVPQFHGDALPAWRRVVEEVHDVGGKIMPQLWHVGISRHPSQQYPNKHLPSVSPSGLFLPDKRAVAPPASQEEIRGVTEAFARAALAARELGFDGVAIHGAHGYLFDQFFWAPINRRDDEYGGDLAGRTRFAVETLQAIRREVGADFPLMFRISQWKEQDYTAKLARTPEELGELLQVLAAAGVDAFDGSQRRYWEPEFAGSTLNLAGWAKRLTGKPAMTVGSVGLSKELVTRGDQALGQHAEVANIDKLIDRLEAGEFDLVAVGRALLADHEWARKVREQRFDELRPYSPQVLESLF</sequence>
<feature type="domain" description="NADH:flavin oxidoreductase/NADH oxidase N-terminal" evidence="3">
    <location>
        <begin position="8"/>
        <end position="357"/>
    </location>
</feature>
<dbReference type="PANTHER" id="PTHR43656:SF2">
    <property type="entry name" value="BINDING OXIDOREDUCTASE, PUTATIVE (AFU_ORTHOLOGUE AFUA_2G08260)-RELATED"/>
    <property type="match status" value="1"/>
</dbReference>
<comment type="caution">
    <text evidence="4">The sequence shown here is derived from an EMBL/GenBank/DDBJ whole genome shotgun (WGS) entry which is preliminary data.</text>
</comment>
<dbReference type="Gene3D" id="3.20.20.70">
    <property type="entry name" value="Aldolase class I"/>
    <property type="match status" value="1"/>
</dbReference>
<dbReference type="CDD" id="cd04747">
    <property type="entry name" value="OYE_like_5_FMN"/>
    <property type="match status" value="1"/>
</dbReference>